<dbReference type="InterPro" id="IPR002638">
    <property type="entry name" value="Quinolinate_PRibosylTrfase_C"/>
</dbReference>
<sequence>MTSPSSDEERRPQPVDVPLLQIGGPAAGAALSASGGCGDACGCGAGGPDDDVFDPLDCGLDPDLARLLVDAGLDPVQVEDVAHLAIEEDLDHGVDVTTVATVPEDAVAVGDFTAREAGTVAGLRIAEAVLSVVCTDEFEVERHAEDGDRVEPGRKLLTVRTRTRDLLTGERSALNLLGRLSGIATATRAWADALAGTSARVRDTRKTTPGLRALEKYAVRCGSGVNHRFSLSDVALIKDNHVIAAGGVAQAFKAVREEFPDLQIEVEVDRLDQIEPVLAEGADLILLDNFTPEETAEAVALVSGRARLESSGRLTLADAAAYAATGVDYLAVGALTHSSPVLDIGLDLRDVTGDRPAGAGKGA</sequence>
<evidence type="ECO:0000256" key="3">
    <source>
        <dbReference type="ARBA" id="ARBA00009400"/>
    </source>
</evidence>
<organism evidence="12 13">
    <name type="scientific">Streptomyces hazeniae</name>
    <dbReference type="NCBI Taxonomy" id="3075538"/>
    <lineage>
        <taxon>Bacteria</taxon>
        <taxon>Bacillati</taxon>
        <taxon>Actinomycetota</taxon>
        <taxon>Actinomycetes</taxon>
        <taxon>Kitasatosporales</taxon>
        <taxon>Streptomycetaceae</taxon>
        <taxon>Streptomyces</taxon>
    </lineage>
</organism>
<comment type="pathway">
    <text evidence="2">Cofactor biosynthesis; NAD(+) biosynthesis; nicotinate D-ribonucleotide from quinolinate: step 1/1.</text>
</comment>
<evidence type="ECO:0000256" key="8">
    <source>
        <dbReference type="ARBA" id="ARBA00033102"/>
    </source>
</evidence>
<keyword evidence="6 12" id="KW-0328">Glycosyltransferase</keyword>
<evidence type="ECO:0000256" key="5">
    <source>
        <dbReference type="ARBA" id="ARBA00022642"/>
    </source>
</evidence>
<dbReference type="InterPro" id="IPR022412">
    <property type="entry name" value="Quinolinate_PRibosylTrfase_N"/>
</dbReference>
<reference evidence="13" key="1">
    <citation type="submission" date="2023-07" db="EMBL/GenBank/DDBJ databases">
        <title>30 novel species of actinomycetes from the DSMZ collection.</title>
        <authorList>
            <person name="Nouioui I."/>
        </authorList>
    </citation>
    <scope>NUCLEOTIDE SEQUENCE [LARGE SCALE GENOMIC DNA]</scope>
    <source>
        <strain evidence="13">DSM 42041</strain>
    </source>
</reference>
<dbReference type="InterPro" id="IPR036068">
    <property type="entry name" value="Nicotinate_pribotase-like_C"/>
</dbReference>
<evidence type="ECO:0000256" key="2">
    <source>
        <dbReference type="ARBA" id="ARBA00004893"/>
    </source>
</evidence>
<comment type="similarity">
    <text evidence="3">Belongs to the NadC/ModD family.</text>
</comment>
<dbReference type="PANTHER" id="PTHR32179:SF3">
    <property type="entry name" value="NICOTINATE-NUCLEOTIDE PYROPHOSPHORYLASE [CARBOXYLATING]"/>
    <property type="match status" value="1"/>
</dbReference>
<dbReference type="NCBIfam" id="TIGR00078">
    <property type="entry name" value="nadC"/>
    <property type="match status" value="1"/>
</dbReference>
<gene>
    <name evidence="12" type="primary">nadC</name>
    <name evidence="12" type="ORF">RM572_23905</name>
</gene>
<keyword evidence="7 12" id="KW-0808">Transferase</keyword>
<evidence type="ECO:0000256" key="4">
    <source>
        <dbReference type="ARBA" id="ARBA00011944"/>
    </source>
</evidence>
<dbReference type="Pfam" id="PF02749">
    <property type="entry name" value="QRPTase_N"/>
    <property type="match status" value="1"/>
</dbReference>
<dbReference type="SUPFAM" id="SSF54675">
    <property type="entry name" value="Nicotinate/Quinolinate PRTase N-terminal domain-like"/>
    <property type="match status" value="1"/>
</dbReference>
<dbReference type="GO" id="GO:0004514">
    <property type="term" value="F:nicotinate-nucleotide diphosphorylase (carboxylating) activity"/>
    <property type="evidence" value="ECO:0007669"/>
    <property type="project" value="UniProtKB-EC"/>
</dbReference>
<evidence type="ECO:0000256" key="6">
    <source>
        <dbReference type="ARBA" id="ARBA00022676"/>
    </source>
</evidence>
<evidence type="ECO:0000313" key="13">
    <source>
        <dbReference type="Proteomes" id="UP001183414"/>
    </source>
</evidence>
<name>A0ABU2NXT4_9ACTN</name>
<dbReference type="EMBL" id="JAVREQ010000026">
    <property type="protein sequence ID" value="MDT0381810.1"/>
    <property type="molecule type" value="Genomic_DNA"/>
</dbReference>
<keyword evidence="5" id="KW-0662">Pyridine nucleotide biosynthesis</keyword>
<dbReference type="Proteomes" id="UP001183414">
    <property type="component" value="Unassembled WGS sequence"/>
</dbReference>
<comment type="function">
    <text evidence="1">Involved in the catabolism of quinolinic acid (QA).</text>
</comment>
<comment type="catalytic activity">
    <reaction evidence="9">
        <text>nicotinate beta-D-ribonucleotide + CO2 + diphosphate = quinolinate + 5-phospho-alpha-D-ribose 1-diphosphate + 2 H(+)</text>
        <dbReference type="Rhea" id="RHEA:12733"/>
        <dbReference type="ChEBI" id="CHEBI:15378"/>
        <dbReference type="ChEBI" id="CHEBI:16526"/>
        <dbReference type="ChEBI" id="CHEBI:29959"/>
        <dbReference type="ChEBI" id="CHEBI:33019"/>
        <dbReference type="ChEBI" id="CHEBI:57502"/>
        <dbReference type="ChEBI" id="CHEBI:58017"/>
        <dbReference type="EC" id="2.4.2.19"/>
    </reaction>
</comment>
<evidence type="ECO:0000259" key="11">
    <source>
        <dbReference type="Pfam" id="PF02749"/>
    </source>
</evidence>
<keyword evidence="13" id="KW-1185">Reference proteome</keyword>
<dbReference type="InterPro" id="IPR027277">
    <property type="entry name" value="NadC/ModD"/>
</dbReference>
<protein>
    <recommendedName>
        <fullName evidence="4">nicotinate-nucleotide diphosphorylase (carboxylating)</fullName>
        <ecNumber evidence="4">2.4.2.19</ecNumber>
    </recommendedName>
    <alternativeName>
        <fullName evidence="8">Quinolinate phosphoribosyltransferase [decarboxylating]</fullName>
    </alternativeName>
</protein>
<dbReference type="Gene3D" id="3.20.20.70">
    <property type="entry name" value="Aldolase class I"/>
    <property type="match status" value="1"/>
</dbReference>
<dbReference type="CDD" id="cd01572">
    <property type="entry name" value="QPRTase"/>
    <property type="match status" value="1"/>
</dbReference>
<comment type="caution">
    <text evidence="12">The sequence shown here is derived from an EMBL/GenBank/DDBJ whole genome shotgun (WGS) entry which is preliminary data.</text>
</comment>
<dbReference type="InterPro" id="IPR037128">
    <property type="entry name" value="Quinolinate_PRibosylTase_N_sf"/>
</dbReference>
<dbReference type="EC" id="2.4.2.19" evidence="4"/>
<feature type="domain" description="Quinolinate phosphoribosyl transferase C-terminal" evidence="10">
    <location>
        <begin position="183"/>
        <end position="347"/>
    </location>
</feature>
<dbReference type="Gene3D" id="3.90.1170.20">
    <property type="entry name" value="Quinolinate phosphoribosyl transferase, N-terminal domain"/>
    <property type="match status" value="1"/>
</dbReference>
<dbReference type="PANTHER" id="PTHR32179">
    <property type="entry name" value="NICOTINATE-NUCLEOTIDE PYROPHOSPHORYLASE [CARBOXYLATING]"/>
    <property type="match status" value="1"/>
</dbReference>
<feature type="domain" description="Quinolinate phosphoribosyl transferase N-terminal" evidence="11">
    <location>
        <begin position="95"/>
        <end position="181"/>
    </location>
</feature>
<dbReference type="RefSeq" id="WP_311675468.1">
    <property type="nucleotide sequence ID" value="NZ_JAVREQ010000026.1"/>
</dbReference>
<dbReference type="InterPro" id="IPR013785">
    <property type="entry name" value="Aldolase_TIM"/>
</dbReference>
<evidence type="ECO:0000259" key="10">
    <source>
        <dbReference type="Pfam" id="PF01729"/>
    </source>
</evidence>
<evidence type="ECO:0000256" key="1">
    <source>
        <dbReference type="ARBA" id="ARBA00003237"/>
    </source>
</evidence>
<dbReference type="InterPro" id="IPR004393">
    <property type="entry name" value="NadC"/>
</dbReference>
<proteinExistence type="inferred from homology"/>
<dbReference type="Pfam" id="PF01729">
    <property type="entry name" value="QRPTase_C"/>
    <property type="match status" value="1"/>
</dbReference>
<accession>A0ABU2NXT4</accession>
<evidence type="ECO:0000313" key="12">
    <source>
        <dbReference type="EMBL" id="MDT0381810.1"/>
    </source>
</evidence>
<evidence type="ECO:0000256" key="7">
    <source>
        <dbReference type="ARBA" id="ARBA00022679"/>
    </source>
</evidence>
<dbReference type="SUPFAM" id="SSF51690">
    <property type="entry name" value="Nicotinate/Quinolinate PRTase C-terminal domain-like"/>
    <property type="match status" value="1"/>
</dbReference>
<evidence type="ECO:0000256" key="9">
    <source>
        <dbReference type="ARBA" id="ARBA00047445"/>
    </source>
</evidence>